<accession>A0A1V9X2L7</accession>
<protein>
    <submittedName>
        <fullName evidence="1">Uncharacterized protein</fullName>
    </submittedName>
</protein>
<dbReference type="AlphaFoldDB" id="A0A1V9X2L7"/>
<feature type="non-terminal residue" evidence="1">
    <location>
        <position position="1"/>
    </location>
</feature>
<dbReference type="EMBL" id="MNPL01027701">
    <property type="protein sequence ID" value="OQR67727.1"/>
    <property type="molecule type" value="Genomic_DNA"/>
</dbReference>
<sequence length="182" mass="20093">SPPNETRANVSARLTQTTKSSAISSAVYEVVRIYSSAIHSDKLAGDGCQLHQLTSVELSDGASWPKRRVPLLEQKRLCRRSPPSIDLLASAGQPATYGSFNPRLFTVGLPLLVVICASWPPAFCGLRPASDALGRLAENRCHRCCLRERIYTSVASTRMRERKRERAEERMNANPCVCALPR</sequence>
<name>A0A1V9X2L7_9ACAR</name>
<proteinExistence type="predicted"/>
<reference evidence="1 2" key="1">
    <citation type="journal article" date="2017" name="Gigascience">
        <title>Draft genome of the honey bee ectoparasitic mite, Tropilaelaps mercedesae, is shaped by the parasitic life history.</title>
        <authorList>
            <person name="Dong X."/>
            <person name="Armstrong S.D."/>
            <person name="Xia D."/>
            <person name="Makepeace B.L."/>
            <person name="Darby A.C."/>
            <person name="Kadowaki T."/>
        </authorList>
    </citation>
    <scope>NUCLEOTIDE SEQUENCE [LARGE SCALE GENOMIC DNA]</scope>
    <source>
        <strain evidence="1">Wuxi-XJTLU</strain>
    </source>
</reference>
<comment type="caution">
    <text evidence="1">The sequence shown here is derived from an EMBL/GenBank/DDBJ whole genome shotgun (WGS) entry which is preliminary data.</text>
</comment>
<keyword evidence="2" id="KW-1185">Reference proteome</keyword>
<dbReference type="Proteomes" id="UP000192247">
    <property type="component" value="Unassembled WGS sequence"/>
</dbReference>
<dbReference type="InParanoid" id="A0A1V9X2L7"/>
<evidence type="ECO:0000313" key="2">
    <source>
        <dbReference type="Proteomes" id="UP000192247"/>
    </source>
</evidence>
<evidence type="ECO:0000313" key="1">
    <source>
        <dbReference type="EMBL" id="OQR67727.1"/>
    </source>
</evidence>
<gene>
    <name evidence="1" type="ORF">BIW11_13345</name>
</gene>
<organism evidence="1 2">
    <name type="scientific">Tropilaelaps mercedesae</name>
    <dbReference type="NCBI Taxonomy" id="418985"/>
    <lineage>
        <taxon>Eukaryota</taxon>
        <taxon>Metazoa</taxon>
        <taxon>Ecdysozoa</taxon>
        <taxon>Arthropoda</taxon>
        <taxon>Chelicerata</taxon>
        <taxon>Arachnida</taxon>
        <taxon>Acari</taxon>
        <taxon>Parasitiformes</taxon>
        <taxon>Mesostigmata</taxon>
        <taxon>Gamasina</taxon>
        <taxon>Dermanyssoidea</taxon>
        <taxon>Laelapidae</taxon>
        <taxon>Tropilaelaps</taxon>
    </lineage>
</organism>